<accession>A0ABD3T923</accession>
<organism evidence="3 4">
    <name type="scientific">Sinanodonta woodiana</name>
    <name type="common">Chinese pond mussel</name>
    <name type="synonym">Anodonta woodiana</name>
    <dbReference type="NCBI Taxonomy" id="1069815"/>
    <lineage>
        <taxon>Eukaryota</taxon>
        <taxon>Metazoa</taxon>
        <taxon>Spiralia</taxon>
        <taxon>Lophotrochozoa</taxon>
        <taxon>Mollusca</taxon>
        <taxon>Bivalvia</taxon>
        <taxon>Autobranchia</taxon>
        <taxon>Heteroconchia</taxon>
        <taxon>Palaeoheterodonta</taxon>
        <taxon>Unionida</taxon>
        <taxon>Unionoidea</taxon>
        <taxon>Unionidae</taxon>
        <taxon>Unioninae</taxon>
        <taxon>Sinanodonta</taxon>
    </lineage>
</organism>
<evidence type="ECO:0000256" key="1">
    <source>
        <dbReference type="ARBA" id="ARBA00022837"/>
    </source>
</evidence>
<dbReference type="PANTHER" id="PTHR23064">
    <property type="entry name" value="TROPONIN"/>
    <property type="match status" value="1"/>
</dbReference>
<dbReference type="InterPro" id="IPR018247">
    <property type="entry name" value="EF_Hand_1_Ca_BS"/>
</dbReference>
<dbReference type="AlphaFoldDB" id="A0ABD3T923"/>
<dbReference type="InterPro" id="IPR002048">
    <property type="entry name" value="EF_hand_dom"/>
</dbReference>
<gene>
    <name evidence="3" type="ORF">ACJMK2_024387</name>
</gene>
<dbReference type="Pfam" id="PF13499">
    <property type="entry name" value="EF-hand_7"/>
    <property type="match status" value="1"/>
</dbReference>
<keyword evidence="4" id="KW-1185">Reference proteome</keyword>
<reference evidence="3 4" key="1">
    <citation type="submission" date="2024-11" db="EMBL/GenBank/DDBJ databases">
        <title>Chromosome-level genome assembly of the freshwater bivalve Anodonta woodiana.</title>
        <authorList>
            <person name="Chen X."/>
        </authorList>
    </citation>
    <scope>NUCLEOTIDE SEQUENCE [LARGE SCALE GENOMIC DNA]</scope>
    <source>
        <strain evidence="3">MN2024</strain>
        <tissue evidence="3">Gills</tissue>
    </source>
</reference>
<feature type="domain" description="EF-hand" evidence="2">
    <location>
        <begin position="97"/>
        <end position="132"/>
    </location>
</feature>
<evidence type="ECO:0000259" key="2">
    <source>
        <dbReference type="PROSITE" id="PS50222"/>
    </source>
</evidence>
<proteinExistence type="predicted"/>
<name>A0ABD3T923_SINWO</name>
<sequence>MSLYFTQAADKEPDRRQPITMALTKSQCEEIFKKYAGADKLLSPQELKAAIKSFAKTKNMSNNEIDKLVVSCFQGMDQDGDQKITLAEFMNDMTKPSRRQKMEETFKKWDKDGSGYLNTSELKKAIMESADEKTADEIIKKINDDHVTLDEFMAIVN</sequence>
<dbReference type="Proteomes" id="UP001634394">
    <property type="component" value="Unassembled WGS sequence"/>
</dbReference>
<keyword evidence="1" id="KW-0106">Calcium</keyword>
<dbReference type="InterPro" id="IPR011992">
    <property type="entry name" value="EF-hand-dom_pair"/>
</dbReference>
<evidence type="ECO:0000313" key="3">
    <source>
        <dbReference type="EMBL" id="KAL3832773.1"/>
    </source>
</evidence>
<protein>
    <recommendedName>
        <fullName evidence="2">EF-hand domain-containing protein</fullName>
    </recommendedName>
</protein>
<comment type="caution">
    <text evidence="3">The sequence shown here is derived from an EMBL/GenBank/DDBJ whole genome shotgun (WGS) entry which is preliminary data.</text>
</comment>
<dbReference type="PROSITE" id="PS50222">
    <property type="entry name" value="EF_HAND_2"/>
    <property type="match status" value="1"/>
</dbReference>
<dbReference type="EMBL" id="JBJQND010000019">
    <property type="protein sequence ID" value="KAL3832773.1"/>
    <property type="molecule type" value="Genomic_DNA"/>
</dbReference>
<dbReference type="InterPro" id="IPR052591">
    <property type="entry name" value="CML21-like"/>
</dbReference>
<evidence type="ECO:0000313" key="4">
    <source>
        <dbReference type="Proteomes" id="UP001634394"/>
    </source>
</evidence>
<dbReference type="SUPFAM" id="SSF47473">
    <property type="entry name" value="EF-hand"/>
    <property type="match status" value="1"/>
</dbReference>
<dbReference type="SMART" id="SM00054">
    <property type="entry name" value="EFh"/>
    <property type="match status" value="3"/>
</dbReference>
<dbReference type="Gene3D" id="1.10.238.10">
    <property type="entry name" value="EF-hand"/>
    <property type="match status" value="2"/>
</dbReference>
<dbReference type="PROSITE" id="PS00018">
    <property type="entry name" value="EF_HAND_1"/>
    <property type="match status" value="1"/>
</dbReference>